<evidence type="ECO:0000313" key="1">
    <source>
        <dbReference type="EMBL" id="GBM48608.1"/>
    </source>
</evidence>
<name>A0A4Y2G7N5_ARAVE</name>
<gene>
    <name evidence="1" type="ORF">AVEN_158178_1</name>
</gene>
<accession>A0A4Y2G7N5</accession>
<dbReference type="Proteomes" id="UP000499080">
    <property type="component" value="Unassembled WGS sequence"/>
</dbReference>
<proteinExistence type="predicted"/>
<comment type="caution">
    <text evidence="1">The sequence shown here is derived from an EMBL/GenBank/DDBJ whole genome shotgun (WGS) entry which is preliminary data.</text>
</comment>
<evidence type="ECO:0000313" key="2">
    <source>
        <dbReference type="Proteomes" id="UP000499080"/>
    </source>
</evidence>
<dbReference type="EMBL" id="BGPR01001221">
    <property type="protein sequence ID" value="GBM48608.1"/>
    <property type="molecule type" value="Genomic_DNA"/>
</dbReference>
<reference evidence="1 2" key="1">
    <citation type="journal article" date="2019" name="Sci. Rep.">
        <title>Orb-weaving spider Araneus ventricosus genome elucidates the spidroin gene catalogue.</title>
        <authorList>
            <person name="Kono N."/>
            <person name="Nakamura H."/>
            <person name="Ohtoshi R."/>
            <person name="Moran D.A.P."/>
            <person name="Shinohara A."/>
            <person name="Yoshida Y."/>
            <person name="Fujiwara M."/>
            <person name="Mori M."/>
            <person name="Tomita M."/>
            <person name="Arakawa K."/>
        </authorList>
    </citation>
    <scope>NUCLEOTIDE SEQUENCE [LARGE SCALE GENOMIC DNA]</scope>
</reference>
<keyword evidence="2" id="KW-1185">Reference proteome</keyword>
<protein>
    <submittedName>
        <fullName evidence="1">Uncharacterized protein</fullName>
    </submittedName>
</protein>
<dbReference type="AlphaFoldDB" id="A0A4Y2G7N5"/>
<sequence>MLASQGYLMLASQGYLILATQGLLDPSQSGILDPRQSGILDPRQSGILNHIKELLQLRCRSRPKYIVRFGSTSWCSGVCRSYGNSNKIRLGGNNPPCSSA</sequence>
<organism evidence="1 2">
    <name type="scientific">Araneus ventricosus</name>
    <name type="common">Orbweaver spider</name>
    <name type="synonym">Epeira ventricosa</name>
    <dbReference type="NCBI Taxonomy" id="182803"/>
    <lineage>
        <taxon>Eukaryota</taxon>
        <taxon>Metazoa</taxon>
        <taxon>Ecdysozoa</taxon>
        <taxon>Arthropoda</taxon>
        <taxon>Chelicerata</taxon>
        <taxon>Arachnida</taxon>
        <taxon>Araneae</taxon>
        <taxon>Araneomorphae</taxon>
        <taxon>Entelegynae</taxon>
        <taxon>Araneoidea</taxon>
        <taxon>Araneidae</taxon>
        <taxon>Araneus</taxon>
    </lineage>
</organism>